<accession>A0A1Y1Y858</accession>
<dbReference type="EMBL" id="MCFA01000315">
    <property type="protein sequence ID" value="ORX94210.1"/>
    <property type="molecule type" value="Genomic_DNA"/>
</dbReference>
<proteinExistence type="inferred from homology"/>
<feature type="transmembrane region" description="Helical" evidence="7">
    <location>
        <begin position="166"/>
        <end position="189"/>
    </location>
</feature>
<comment type="caution">
    <text evidence="9">The sequence shown here is derived from an EMBL/GenBank/DDBJ whole genome shotgun (WGS) entry which is preliminary data.</text>
</comment>
<feature type="transmembrane region" description="Helical" evidence="7">
    <location>
        <begin position="122"/>
        <end position="146"/>
    </location>
</feature>
<feature type="transmembrane region" description="Helical" evidence="7">
    <location>
        <begin position="41"/>
        <end position="63"/>
    </location>
</feature>
<feature type="transmembrane region" description="Helical" evidence="7">
    <location>
        <begin position="83"/>
        <end position="110"/>
    </location>
</feature>
<evidence type="ECO:0000256" key="6">
    <source>
        <dbReference type="SAM" id="MobiDB-lite"/>
    </source>
</evidence>
<dbReference type="OrthoDB" id="3923077at2759"/>
<sequence>MKGRGGSVLAVAILFFILSWLTVSLRVYTRHILLRQFGKDDWAMVATLFLFTIYLACQITAVAHGTGQHIWDLDPRDARTALIFWYLCELLYILSNCTLKIALGIFYLRVAVKKGHILVIKTVMLGTVLFGLCYFFMAAFQCIPVSEFWDHHPALEKCIPEAPTTGITYSLSAVNACADWILGLLPFFIVWDLQVNRKTKIMVAGILAFAAIGSTGTVVRMKYIHTLTHGDDFLWATTDVAIWSTVEPGIGITAASMATLKPLLQLCLYYMGLGAAPQSARLRASEHSSRSGRKRRGQNSYHHSPSLELRPADGSTSTIVSGPQKPESAWQARVEDPEEEEETVGTPTVDGINKSVRVEYTFEGPPRLELRNSLLRGGYSKVFL</sequence>
<dbReference type="STRING" id="1231657.A0A1Y1Y858"/>
<evidence type="ECO:0000256" key="5">
    <source>
        <dbReference type="ARBA" id="ARBA00038359"/>
    </source>
</evidence>
<comment type="similarity">
    <text evidence="5">Belongs to the SAT4 family.</text>
</comment>
<dbReference type="GO" id="GO:0016020">
    <property type="term" value="C:membrane"/>
    <property type="evidence" value="ECO:0007669"/>
    <property type="project" value="UniProtKB-SubCell"/>
</dbReference>
<evidence type="ECO:0000313" key="10">
    <source>
        <dbReference type="Proteomes" id="UP000193144"/>
    </source>
</evidence>
<comment type="subcellular location">
    <subcellularLocation>
        <location evidence="1">Membrane</location>
        <topology evidence="1">Multi-pass membrane protein</topology>
    </subcellularLocation>
</comment>
<evidence type="ECO:0000256" key="2">
    <source>
        <dbReference type="ARBA" id="ARBA00022692"/>
    </source>
</evidence>
<keyword evidence="10" id="KW-1185">Reference proteome</keyword>
<dbReference type="AlphaFoldDB" id="A0A1Y1Y858"/>
<dbReference type="PANTHER" id="PTHR33048:SF96">
    <property type="entry name" value="INTEGRAL MEMBRANE PROTEIN"/>
    <property type="match status" value="1"/>
</dbReference>
<dbReference type="InterPro" id="IPR052337">
    <property type="entry name" value="SAT4-like"/>
</dbReference>
<evidence type="ECO:0000313" key="9">
    <source>
        <dbReference type="EMBL" id="ORX94210.1"/>
    </source>
</evidence>
<keyword evidence="4 7" id="KW-0472">Membrane</keyword>
<feature type="transmembrane region" description="Helical" evidence="7">
    <location>
        <begin position="201"/>
        <end position="219"/>
    </location>
</feature>
<evidence type="ECO:0000256" key="7">
    <source>
        <dbReference type="SAM" id="Phobius"/>
    </source>
</evidence>
<name>A0A1Y1Y858_9PLEO</name>
<dbReference type="Pfam" id="PF20684">
    <property type="entry name" value="Fung_rhodopsin"/>
    <property type="match status" value="1"/>
</dbReference>
<organism evidence="9 10">
    <name type="scientific">Clohesyomyces aquaticus</name>
    <dbReference type="NCBI Taxonomy" id="1231657"/>
    <lineage>
        <taxon>Eukaryota</taxon>
        <taxon>Fungi</taxon>
        <taxon>Dikarya</taxon>
        <taxon>Ascomycota</taxon>
        <taxon>Pezizomycotina</taxon>
        <taxon>Dothideomycetes</taxon>
        <taxon>Pleosporomycetidae</taxon>
        <taxon>Pleosporales</taxon>
        <taxon>Lindgomycetaceae</taxon>
        <taxon>Clohesyomyces</taxon>
    </lineage>
</organism>
<keyword evidence="2 7" id="KW-0812">Transmembrane</keyword>
<evidence type="ECO:0000259" key="8">
    <source>
        <dbReference type="Pfam" id="PF20684"/>
    </source>
</evidence>
<reference evidence="9 10" key="1">
    <citation type="submission" date="2016-07" db="EMBL/GenBank/DDBJ databases">
        <title>Pervasive Adenine N6-methylation of Active Genes in Fungi.</title>
        <authorList>
            <consortium name="DOE Joint Genome Institute"/>
            <person name="Mondo S.J."/>
            <person name="Dannebaum R.O."/>
            <person name="Kuo R.C."/>
            <person name="Labutti K."/>
            <person name="Haridas S."/>
            <person name="Kuo A."/>
            <person name="Salamov A."/>
            <person name="Ahrendt S.R."/>
            <person name="Lipzen A."/>
            <person name="Sullivan W."/>
            <person name="Andreopoulos W.B."/>
            <person name="Clum A."/>
            <person name="Lindquist E."/>
            <person name="Daum C."/>
            <person name="Ramamoorthy G.K."/>
            <person name="Gryganskyi A."/>
            <person name="Culley D."/>
            <person name="Magnuson J.K."/>
            <person name="James T.Y."/>
            <person name="O'Malley M.A."/>
            <person name="Stajich J.E."/>
            <person name="Spatafora J.W."/>
            <person name="Visel A."/>
            <person name="Grigoriev I.V."/>
        </authorList>
    </citation>
    <scope>NUCLEOTIDE SEQUENCE [LARGE SCALE GENOMIC DNA]</scope>
    <source>
        <strain evidence="9 10">CBS 115471</strain>
    </source>
</reference>
<dbReference type="Proteomes" id="UP000193144">
    <property type="component" value="Unassembled WGS sequence"/>
</dbReference>
<evidence type="ECO:0000256" key="1">
    <source>
        <dbReference type="ARBA" id="ARBA00004141"/>
    </source>
</evidence>
<dbReference type="InterPro" id="IPR049326">
    <property type="entry name" value="Rhodopsin_dom_fungi"/>
</dbReference>
<feature type="transmembrane region" description="Helical" evidence="7">
    <location>
        <begin position="6"/>
        <end position="29"/>
    </location>
</feature>
<feature type="region of interest" description="Disordered" evidence="6">
    <location>
        <begin position="281"/>
        <end position="349"/>
    </location>
</feature>
<keyword evidence="3 7" id="KW-1133">Transmembrane helix</keyword>
<gene>
    <name evidence="9" type="ORF">BCR34DRAFT_499411</name>
</gene>
<feature type="domain" description="Rhodopsin" evidence="8">
    <location>
        <begin position="25"/>
        <end position="265"/>
    </location>
</feature>
<dbReference type="PANTHER" id="PTHR33048">
    <property type="entry name" value="PTH11-LIKE INTEGRAL MEMBRANE PROTEIN (AFU_ORTHOLOGUE AFUA_5G11245)"/>
    <property type="match status" value="1"/>
</dbReference>
<evidence type="ECO:0000256" key="3">
    <source>
        <dbReference type="ARBA" id="ARBA00022989"/>
    </source>
</evidence>
<evidence type="ECO:0000256" key="4">
    <source>
        <dbReference type="ARBA" id="ARBA00023136"/>
    </source>
</evidence>
<protein>
    <recommendedName>
        <fullName evidence="8">Rhodopsin domain-containing protein</fullName>
    </recommendedName>
</protein>